<dbReference type="InterPro" id="IPR009071">
    <property type="entry name" value="HMG_box_dom"/>
</dbReference>
<dbReference type="InterPro" id="IPR036910">
    <property type="entry name" value="HMG_box_dom_sf"/>
</dbReference>
<dbReference type="GO" id="GO:0000122">
    <property type="term" value="P:negative regulation of transcription by RNA polymerase II"/>
    <property type="evidence" value="ECO:0007669"/>
    <property type="project" value="TreeGrafter"/>
</dbReference>
<evidence type="ECO:0000256" key="3">
    <source>
        <dbReference type="ARBA" id="ARBA00023242"/>
    </source>
</evidence>
<feature type="domain" description="HMG box" evidence="5">
    <location>
        <begin position="8"/>
        <end position="76"/>
    </location>
</feature>
<dbReference type="FunFam" id="1.10.30.10:FF:000002">
    <property type="entry name" value="transcription factor Sox-2"/>
    <property type="match status" value="1"/>
</dbReference>
<dbReference type="GO" id="GO:0000978">
    <property type="term" value="F:RNA polymerase II cis-regulatory region sequence-specific DNA binding"/>
    <property type="evidence" value="ECO:0007669"/>
    <property type="project" value="TreeGrafter"/>
</dbReference>
<dbReference type="PANTHER" id="PTHR10270:SF324">
    <property type="entry name" value="SOX DOMAIN-CONTAINING PROTEIN DICHAETE-RELATED"/>
    <property type="match status" value="1"/>
</dbReference>
<dbReference type="InterPro" id="IPR050140">
    <property type="entry name" value="SRY-related_HMG-box_TF-like"/>
</dbReference>
<dbReference type="Ensembl" id="ENSNFUT00015021162.1">
    <property type="protein sequence ID" value="ENSNFUP00015020222.1"/>
    <property type="gene ID" value="ENSNFUG00015009809.1"/>
</dbReference>
<dbReference type="SUPFAM" id="SSF47095">
    <property type="entry name" value="HMG-box"/>
    <property type="match status" value="1"/>
</dbReference>
<dbReference type="PROSITE" id="PS50118">
    <property type="entry name" value="HMG_BOX_2"/>
    <property type="match status" value="1"/>
</dbReference>
<dbReference type="AlphaFoldDB" id="A0A8C6LNA0"/>
<dbReference type="OrthoDB" id="6247875at2759"/>
<name>A0A8C6LNA0_NOTFU</name>
<dbReference type="Pfam" id="PF00505">
    <property type="entry name" value="HMG_box"/>
    <property type="match status" value="1"/>
</dbReference>
<dbReference type="Proteomes" id="UP000694548">
    <property type="component" value="Unassembled WGS sequence"/>
</dbReference>
<keyword evidence="8" id="KW-1185">Reference proteome</keyword>
<reference evidence="7" key="2">
    <citation type="submission" date="2025-05" db="UniProtKB">
        <authorList>
            <consortium name="Ensembl"/>
        </authorList>
    </citation>
    <scope>IDENTIFICATION</scope>
</reference>
<dbReference type="PANTHER" id="PTHR10270">
    <property type="entry name" value="SOX TRANSCRIPTION FACTOR"/>
    <property type="match status" value="1"/>
</dbReference>
<dbReference type="GeneTree" id="ENSGT00940000160749"/>
<evidence type="ECO:0000256" key="4">
    <source>
        <dbReference type="PROSITE-ProRule" id="PRU00267"/>
    </source>
</evidence>
<gene>
    <name evidence="7" type="primary">SOX14</name>
    <name evidence="6" type="ORF">G4P62_019366</name>
</gene>
<proteinExistence type="predicted"/>
<accession>A0A8C6LNA0</accession>
<protein>
    <submittedName>
        <fullName evidence="7">SRY-box transcription factor 14</fullName>
    </submittedName>
    <submittedName>
        <fullName evidence="6">Transcription factor SOX-14-like</fullName>
    </submittedName>
</protein>
<dbReference type="Gene3D" id="1.10.30.10">
    <property type="entry name" value="High mobility group box domain"/>
    <property type="match status" value="1"/>
</dbReference>
<sequence>MVKPLEHIKRPMNAFMVWSRGQRREMARENPKMHNSEISKRLGADWKMLSDSEKRPFIDEAKRLRTQHMREHPDYKYRPRRKPRSPLKRNRFVFPLPVLYGEEAERLKGFPLDSYLLSGDNSRPPLAHSSSSSSSYFSLLEPQVSTGAVQPIADVPHALAAGALPYSAHTYGYQSAGFGGSACTGRQPSVSGPGYVVPCSCSTWTAASLQPQVAYILLPGGMKGGLDS</sequence>
<evidence type="ECO:0000313" key="7">
    <source>
        <dbReference type="Ensembl" id="ENSNFUP00015020222.1"/>
    </source>
</evidence>
<organism evidence="7 8">
    <name type="scientific">Nothobranchius furzeri</name>
    <name type="common">Turquoise killifish</name>
    <dbReference type="NCBI Taxonomy" id="105023"/>
    <lineage>
        <taxon>Eukaryota</taxon>
        <taxon>Metazoa</taxon>
        <taxon>Chordata</taxon>
        <taxon>Craniata</taxon>
        <taxon>Vertebrata</taxon>
        <taxon>Euteleostomi</taxon>
        <taxon>Actinopterygii</taxon>
        <taxon>Neopterygii</taxon>
        <taxon>Teleostei</taxon>
        <taxon>Neoteleostei</taxon>
        <taxon>Acanthomorphata</taxon>
        <taxon>Ovalentaria</taxon>
        <taxon>Atherinomorphae</taxon>
        <taxon>Cyprinodontiformes</taxon>
        <taxon>Nothobranchiidae</taxon>
        <taxon>Nothobranchius</taxon>
    </lineage>
</organism>
<dbReference type="OMA" id="HPQVAYI"/>
<dbReference type="Proteomes" id="UP000822369">
    <property type="component" value="Unassembled WGS sequence"/>
</dbReference>
<dbReference type="GO" id="GO:0007420">
    <property type="term" value="P:brain development"/>
    <property type="evidence" value="ECO:0007669"/>
    <property type="project" value="TreeGrafter"/>
</dbReference>
<dbReference type="GO" id="GO:0030182">
    <property type="term" value="P:neuron differentiation"/>
    <property type="evidence" value="ECO:0007669"/>
    <property type="project" value="TreeGrafter"/>
</dbReference>
<comment type="subcellular location">
    <subcellularLocation>
        <location evidence="1">Nucleus</location>
    </subcellularLocation>
</comment>
<evidence type="ECO:0000313" key="6">
    <source>
        <dbReference type="EMBL" id="KAF7199243.1"/>
    </source>
</evidence>
<dbReference type="EMBL" id="JAAVVJ010001781">
    <property type="protein sequence ID" value="KAF7199243.1"/>
    <property type="molecule type" value="Genomic_DNA"/>
</dbReference>
<evidence type="ECO:0000256" key="2">
    <source>
        <dbReference type="ARBA" id="ARBA00023125"/>
    </source>
</evidence>
<dbReference type="SMART" id="SM00398">
    <property type="entry name" value="HMG"/>
    <property type="match status" value="1"/>
</dbReference>
<dbReference type="CDD" id="cd01388">
    <property type="entry name" value="HMG-box_SoxB"/>
    <property type="match status" value="1"/>
</dbReference>
<feature type="DNA-binding region" description="HMG box" evidence="4">
    <location>
        <begin position="8"/>
        <end position="76"/>
    </location>
</feature>
<evidence type="ECO:0000313" key="8">
    <source>
        <dbReference type="Proteomes" id="UP000694548"/>
    </source>
</evidence>
<dbReference type="GO" id="GO:0005634">
    <property type="term" value="C:nucleus"/>
    <property type="evidence" value="ECO:0007669"/>
    <property type="project" value="UniProtKB-SubCell"/>
</dbReference>
<reference evidence="6" key="1">
    <citation type="submission" date="2020-03" db="EMBL/GenBank/DDBJ databases">
        <title>Intra-Species Differences in Population Size shape Life History and Genome Evolution.</title>
        <authorList>
            <person name="Willemsen D."/>
            <person name="Cui R."/>
            <person name="Valenzano D.R."/>
        </authorList>
    </citation>
    <scope>NUCLEOTIDE SEQUENCE</scope>
    <source>
        <strain evidence="6">GRZ</strain>
        <tissue evidence="6">Whole</tissue>
    </source>
</reference>
<dbReference type="GO" id="GO:0001228">
    <property type="term" value="F:DNA-binding transcription activator activity, RNA polymerase II-specific"/>
    <property type="evidence" value="ECO:0007669"/>
    <property type="project" value="TreeGrafter"/>
</dbReference>
<keyword evidence="2 4" id="KW-0238">DNA-binding</keyword>
<keyword evidence="3 4" id="KW-0539">Nucleus</keyword>
<evidence type="ECO:0000256" key="1">
    <source>
        <dbReference type="ARBA" id="ARBA00004123"/>
    </source>
</evidence>
<dbReference type="KEGG" id="nfu:107372831"/>
<evidence type="ECO:0000259" key="5">
    <source>
        <dbReference type="PROSITE" id="PS50118"/>
    </source>
</evidence>